<name>A0A5C8J2F7_9BACT</name>
<gene>
    <name evidence="1" type="ORF">FVR03_20745</name>
</gene>
<protein>
    <submittedName>
        <fullName evidence="1">WbqC family protein</fullName>
    </submittedName>
</protein>
<reference evidence="1 2" key="1">
    <citation type="submission" date="2019-08" db="EMBL/GenBank/DDBJ databases">
        <authorList>
            <person name="Shi S."/>
        </authorList>
    </citation>
    <scope>NUCLEOTIDE SEQUENCE [LARGE SCALE GENOMIC DNA]</scope>
    <source>
        <strain evidence="1 2">GY10130</strain>
    </source>
</reference>
<dbReference type="Proteomes" id="UP000321926">
    <property type="component" value="Unassembled WGS sequence"/>
</dbReference>
<sequence>MHYHPPIAYFRQVLQADSILVEQHENYIKQSYRNRCHVLTPHGVQPLTVPVLRGNSKNKTRITDIEIDYSQKWQQVHWRTLQSAYGKAPYFEFYQDALQAVYQQHPKNLFQLNLNLLRLYLKFLKINKPLELTHSYVSVVPDNVLDLRNQIHPKINPDNLFVKPYYQVFGNNFVPELSIIDLLFTQGPAAANYLQ</sequence>
<dbReference type="Pfam" id="PF08889">
    <property type="entry name" value="WbqC"/>
    <property type="match status" value="2"/>
</dbReference>
<dbReference type="InterPro" id="IPR014985">
    <property type="entry name" value="WbqC"/>
</dbReference>
<evidence type="ECO:0000313" key="1">
    <source>
        <dbReference type="EMBL" id="TXK28433.1"/>
    </source>
</evidence>
<comment type="caution">
    <text evidence="1">The sequence shown here is derived from an EMBL/GenBank/DDBJ whole genome shotgun (WGS) entry which is preliminary data.</text>
</comment>
<evidence type="ECO:0000313" key="2">
    <source>
        <dbReference type="Proteomes" id="UP000321926"/>
    </source>
</evidence>
<proteinExistence type="predicted"/>
<dbReference type="EMBL" id="VRTY01000111">
    <property type="protein sequence ID" value="TXK28433.1"/>
    <property type="molecule type" value="Genomic_DNA"/>
</dbReference>
<keyword evidence="2" id="KW-1185">Reference proteome</keyword>
<dbReference type="OrthoDB" id="1523452at2"/>
<dbReference type="AlphaFoldDB" id="A0A5C8J2F7"/>
<organism evidence="1 2">
    <name type="scientific">Pontibacter qinzhouensis</name>
    <dbReference type="NCBI Taxonomy" id="2603253"/>
    <lineage>
        <taxon>Bacteria</taxon>
        <taxon>Pseudomonadati</taxon>
        <taxon>Bacteroidota</taxon>
        <taxon>Cytophagia</taxon>
        <taxon>Cytophagales</taxon>
        <taxon>Hymenobacteraceae</taxon>
        <taxon>Pontibacter</taxon>
    </lineage>
</organism>
<accession>A0A5C8J2F7</accession>